<comment type="caution">
    <text evidence="2">The sequence shown here is derived from an EMBL/GenBank/DDBJ whole genome shotgun (WGS) entry which is preliminary data.</text>
</comment>
<reference evidence="2" key="1">
    <citation type="submission" date="2023-03" db="EMBL/GenBank/DDBJ databases">
        <title>Massive genome expansion in bonnet fungi (Mycena s.s.) driven by repeated elements and novel gene families across ecological guilds.</title>
        <authorList>
            <consortium name="Lawrence Berkeley National Laboratory"/>
            <person name="Harder C.B."/>
            <person name="Miyauchi S."/>
            <person name="Viragh M."/>
            <person name="Kuo A."/>
            <person name="Thoen E."/>
            <person name="Andreopoulos B."/>
            <person name="Lu D."/>
            <person name="Skrede I."/>
            <person name="Drula E."/>
            <person name="Henrissat B."/>
            <person name="Morin E."/>
            <person name="Kohler A."/>
            <person name="Barry K."/>
            <person name="LaButti K."/>
            <person name="Morin E."/>
            <person name="Salamov A."/>
            <person name="Lipzen A."/>
            <person name="Mereny Z."/>
            <person name="Hegedus B."/>
            <person name="Baldrian P."/>
            <person name="Stursova M."/>
            <person name="Weitz H."/>
            <person name="Taylor A."/>
            <person name="Grigoriev I.V."/>
            <person name="Nagy L.G."/>
            <person name="Martin F."/>
            <person name="Kauserud H."/>
        </authorList>
    </citation>
    <scope>NUCLEOTIDE SEQUENCE</scope>
    <source>
        <strain evidence="2">CBHHK067</strain>
    </source>
</reference>
<dbReference type="Proteomes" id="UP001221757">
    <property type="component" value="Unassembled WGS sequence"/>
</dbReference>
<feature type="region of interest" description="Disordered" evidence="1">
    <location>
        <begin position="69"/>
        <end position="165"/>
    </location>
</feature>
<feature type="compositionally biased region" description="Polar residues" evidence="1">
    <location>
        <begin position="130"/>
        <end position="148"/>
    </location>
</feature>
<organism evidence="2 3">
    <name type="scientific">Mycena rosella</name>
    <name type="common">Pink bonnet</name>
    <name type="synonym">Agaricus rosellus</name>
    <dbReference type="NCBI Taxonomy" id="1033263"/>
    <lineage>
        <taxon>Eukaryota</taxon>
        <taxon>Fungi</taxon>
        <taxon>Dikarya</taxon>
        <taxon>Basidiomycota</taxon>
        <taxon>Agaricomycotina</taxon>
        <taxon>Agaricomycetes</taxon>
        <taxon>Agaricomycetidae</taxon>
        <taxon>Agaricales</taxon>
        <taxon>Marasmiineae</taxon>
        <taxon>Mycenaceae</taxon>
        <taxon>Mycena</taxon>
    </lineage>
</organism>
<evidence type="ECO:0000313" key="2">
    <source>
        <dbReference type="EMBL" id="KAJ7705282.1"/>
    </source>
</evidence>
<protein>
    <submittedName>
        <fullName evidence="2">Uncharacterized protein</fullName>
    </submittedName>
</protein>
<sequence length="193" mass="21400">MSRRGPHTPTFAGEISTCGGTYTRIDSDTKTRFFFYNTGSPEQAEEHARRLMDSANGTVYGGEVTTAGHIHRERSETSTEYHLGEGPLHANNPTSTAYDNAQYRDHDYRYRGSDRNGGSYAPRNPGSADYPNSANRNGNHRNASNPDRAQNRGYQPYNRSARSVSQDANMLGARTHNNGKISMSACRTCLDEI</sequence>
<gene>
    <name evidence="2" type="ORF">B0H17DRAFT_663904</name>
</gene>
<accession>A0AAD7GU19</accession>
<name>A0AAD7GU19_MYCRO</name>
<feature type="compositionally biased region" description="Basic and acidic residues" evidence="1">
    <location>
        <begin position="73"/>
        <end position="83"/>
    </location>
</feature>
<dbReference type="AlphaFoldDB" id="A0AAD7GU19"/>
<feature type="compositionally biased region" description="Basic and acidic residues" evidence="1">
    <location>
        <begin position="102"/>
        <end position="114"/>
    </location>
</feature>
<proteinExistence type="predicted"/>
<dbReference type="EMBL" id="JARKIE010000008">
    <property type="protein sequence ID" value="KAJ7705282.1"/>
    <property type="molecule type" value="Genomic_DNA"/>
</dbReference>
<evidence type="ECO:0000313" key="3">
    <source>
        <dbReference type="Proteomes" id="UP001221757"/>
    </source>
</evidence>
<evidence type="ECO:0000256" key="1">
    <source>
        <dbReference type="SAM" id="MobiDB-lite"/>
    </source>
</evidence>
<keyword evidence="3" id="KW-1185">Reference proteome</keyword>